<feature type="region of interest" description="Disordered" evidence="3">
    <location>
        <begin position="445"/>
        <end position="516"/>
    </location>
</feature>
<dbReference type="Gene3D" id="3.10.20.90">
    <property type="entry name" value="Phosphatidylinositol 3-kinase Catalytic Subunit, Chain A, domain 1"/>
    <property type="match status" value="1"/>
</dbReference>
<feature type="domain" description="Ubiquitin-like" evidence="4">
    <location>
        <begin position="28"/>
        <end position="102"/>
    </location>
</feature>
<evidence type="ECO:0000256" key="1">
    <source>
        <dbReference type="ARBA" id="ARBA00004123"/>
    </source>
</evidence>
<dbReference type="InterPro" id="IPR029071">
    <property type="entry name" value="Ubiquitin-like_domsf"/>
</dbReference>
<dbReference type="PROSITE" id="PS50053">
    <property type="entry name" value="UBIQUITIN_2"/>
    <property type="match status" value="1"/>
</dbReference>
<keyword evidence="5" id="KW-1185">Reference proteome</keyword>
<dbReference type="PANTHER" id="PTHR23010">
    <property type="entry name" value="MIDNOLIN"/>
    <property type="match status" value="1"/>
</dbReference>
<dbReference type="Pfam" id="PF00240">
    <property type="entry name" value="ubiquitin"/>
    <property type="match status" value="1"/>
</dbReference>
<evidence type="ECO:0000313" key="6">
    <source>
        <dbReference type="RefSeq" id="XP_013409098.1"/>
    </source>
</evidence>
<dbReference type="CDD" id="cd01804">
    <property type="entry name" value="Ubl_midnolin"/>
    <property type="match status" value="1"/>
</dbReference>
<feature type="compositionally biased region" description="Low complexity" evidence="3">
    <location>
        <begin position="166"/>
        <end position="189"/>
    </location>
</feature>
<dbReference type="GeneID" id="106172765"/>
<keyword evidence="2" id="KW-0539">Nucleus</keyword>
<dbReference type="AlphaFoldDB" id="A0A1S3JFI5"/>
<accession>A0A1S3JFI5</accession>
<feature type="compositionally biased region" description="Basic and acidic residues" evidence="3">
    <location>
        <begin position="445"/>
        <end position="461"/>
    </location>
</feature>
<dbReference type="InterPro" id="IPR000626">
    <property type="entry name" value="Ubiquitin-like_dom"/>
</dbReference>
<dbReference type="Proteomes" id="UP000085678">
    <property type="component" value="Unplaced"/>
</dbReference>
<feature type="region of interest" description="Disordered" evidence="3">
    <location>
        <begin position="205"/>
        <end position="246"/>
    </location>
</feature>
<sequence length="516" mass="55843">MERDIAGPTSSTESLLCSNGQSTSTNLISIQICPSTGGQFDLQVTQEFTVDDLKRAIGKKLKVTRDKISILFREKILKDGTLREHSVVDGSRITLLPHVESGLMNQRAEQSVLQALENLSDGQVNDFLSGKSPLTLAMRLGDHMMFVQLQLSTTPPKKVAKRKRTSANQTSSSVSSAGTASMGTSNGSTAAISPASQLLYKDAQSTLPSNTLPPPSSSSSSTATDITPSSLNKPPYASSSQTMTVKEAPPINTLPILDKSLLAEASRNLSKRLKELSQASAEAAKNQEEDLTPPPSPPVTTNTMKPTSSSLSTSSTTTSTTSSSSSVMSSLSPAMARDKQQGAIIESMQHHGQGVYSGTFSGTLNPALQDRDGKPKKSISTIIHILNDLLGATPQYRASSGKQSSRKAERMMSAMATKPNHTPENEERLQQENQTIRGKMERLQQMMEERRQRRQQRRESRGPYPMWSPISPHMPNSPEKEDGSSMEVDANLETMTDNVNDSNDNQYSVAQKTVVA</sequence>
<feature type="region of interest" description="Disordered" evidence="3">
    <location>
        <begin position="395"/>
        <end position="432"/>
    </location>
</feature>
<feature type="region of interest" description="Disordered" evidence="3">
    <location>
        <begin position="154"/>
        <end position="189"/>
    </location>
</feature>
<evidence type="ECO:0000256" key="3">
    <source>
        <dbReference type="SAM" id="MobiDB-lite"/>
    </source>
</evidence>
<feature type="compositionally biased region" description="Low complexity" evidence="3">
    <location>
        <begin position="299"/>
        <end position="332"/>
    </location>
</feature>
<feature type="compositionally biased region" description="Basic and acidic residues" evidence="3">
    <location>
        <begin position="421"/>
        <end position="430"/>
    </location>
</feature>
<dbReference type="OrthoDB" id="1916003at2759"/>
<organism evidence="5 6">
    <name type="scientific">Lingula anatina</name>
    <name type="common">Brachiopod</name>
    <name type="synonym">Lingula unguis</name>
    <dbReference type="NCBI Taxonomy" id="7574"/>
    <lineage>
        <taxon>Eukaryota</taxon>
        <taxon>Metazoa</taxon>
        <taxon>Spiralia</taxon>
        <taxon>Lophotrochozoa</taxon>
        <taxon>Brachiopoda</taxon>
        <taxon>Linguliformea</taxon>
        <taxon>Lingulata</taxon>
        <taxon>Lingulida</taxon>
        <taxon>Linguloidea</taxon>
        <taxon>Lingulidae</taxon>
        <taxon>Lingula</taxon>
    </lineage>
</organism>
<comment type="subcellular location">
    <subcellularLocation>
        <location evidence="1">Nucleus</location>
    </subcellularLocation>
</comment>
<feature type="compositionally biased region" description="Low complexity" evidence="3">
    <location>
        <begin position="217"/>
        <end position="230"/>
    </location>
</feature>
<evidence type="ECO:0000313" key="5">
    <source>
        <dbReference type="Proteomes" id="UP000085678"/>
    </source>
</evidence>
<proteinExistence type="predicted"/>
<name>A0A1S3JFI5_LINAN</name>
<dbReference type="PANTHER" id="PTHR23010:SF1">
    <property type="entry name" value="MIDNOLIN"/>
    <property type="match status" value="1"/>
</dbReference>
<dbReference type="SUPFAM" id="SSF54236">
    <property type="entry name" value="Ubiquitin-like"/>
    <property type="match status" value="1"/>
</dbReference>
<dbReference type="KEGG" id="lak:106172765"/>
<dbReference type="InterPro" id="IPR039336">
    <property type="entry name" value="Midnolin"/>
</dbReference>
<dbReference type="GO" id="GO:0005634">
    <property type="term" value="C:nucleus"/>
    <property type="evidence" value="ECO:0007669"/>
    <property type="project" value="UniProtKB-SubCell"/>
</dbReference>
<evidence type="ECO:0000256" key="2">
    <source>
        <dbReference type="ARBA" id="ARBA00023242"/>
    </source>
</evidence>
<evidence type="ECO:0000259" key="4">
    <source>
        <dbReference type="PROSITE" id="PS50053"/>
    </source>
</evidence>
<dbReference type="RefSeq" id="XP_013409098.1">
    <property type="nucleotide sequence ID" value="XM_013553644.1"/>
</dbReference>
<protein>
    <submittedName>
        <fullName evidence="6">Midnolin homolog</fullName>
    </submittedName>
</protein>
<reference evidence="6" key="1">
    <citation type="submission" date="2025-08" db="UniProtKB">
        <authorList>
            <consortium name="RefSeq"/>
        </authorList>
    </citation>
    <scope>IDENTIFICATION</scope>
    <source>
        <tissue evidence="6">Gonads</tissue>
    </source>
</reference>
<dbReference type="STRING" id="7574.A0A1S3JFI5"/>
<feature type="compositionally biased region" description="Polar residues" evidence="3">
    <location>
        <begin position="493"/>
        <end position="516"/>
    </location>
</feature>
<dbReference type="InParanoid" id="A0A1S3JFI5"/>
<gene>
    <name evidence="6" type="primary">LOC106172765</name>
</gene>
<feature type="region of interest" description="Disordered" evidence="3">
    <location>
        <begin position="275"/>
        <end position="339"/>
    </location>
</feature>